<feature type="chain" id="PRO_5006455082" description="C-type lectin domain-containing protein" evidence="2">
    <location>
        <begin position="23"/>
        <end position="383"/>
    </location>
</feature>
<keyword evidence="1" id="KW-0175">Coiled coil</keyword>
<dbReference type="CDD" id="cd00037">
    <property type="entry name" value="CLECT"/>
    <property type="match status" value="1"/>
</dbReference>
<dbReference type="EMBL" id="CH954177">
    <property type="protein sequence ID" value="EDV57705.2"/>
    <property type="molecule type" value="Genomic_DNA"/>
</dbReference>
<reference evidence="4 5" key="1">
    <citation type="journal article" date="2007" name="Nature">
        <title>Evolution of genes and genomes on the Drosophila phylogeny.</title>
        <authorList>
            <consortium name="Drosophila 12 Genomes Consortium"/>
            <person name="Clark A.G."/>
            <person name="Eisen M.B."/>
            <person name="Smith D.R."/>
            <person name="Bergman C.M."/>
            <person name="Oliver B."/>
            <person name="Markow T.A."/>
            <person name="Kaufman T.C."/>
            <person name="Kellis M."/>
            <person name="Gelbart W."/>
            <person name="Iyer V.N."/>
            <person name="Pollard D.A."/>
            <person name="Sackton T.B."/>
            <person name="Larracuente A.M."/>
            <person name="Singh N.D."/>
            <person name="Abad J.P."/>
            <person name="Abt D.N."/>
            <person name="Adryan B."/>
            <person name="Aguade M."/>
            <person name="Akashi H."/>
            <person name="Anderson W.W."/>
            <person name="Aquadro C.F."/>
            <person name="Ardell D.H."/>
            <person name="Arguello R."/>
            <person name="Artieri C.G."/>
            <person name="Barbash D.A."/>
            <person name="Barker D."/>
            <person name="Barsanti P."/>
            <person name="Batterham P."/>
            <person name="Batzoglou S."/>
            <person name="Begun D."/>
            <person name="Bhutkar A."/>
            <person name="Blanco E."/>
            <person name="Bosak S.A."/>
            <person name="Bradley R.K."/>
            <person name="Brand A.D."/>
            <person name="Brent M.R."/>
            <person name="Brooks A.N."/>
            <person name="Brown R.H."/>
            <person name="Butlin R.K."/>
            <person name="Caggese C."/>
            <person name="Calvi B.R."/>
            <person name="Bernardo de Carvalho A."/>
            <person name="Caspi A."/>
            <person name="Castrezana S."/>
            <person name="Celniker S.E."/>
            <person name="Chang J.L."/>
            <person name="Chapple C."/>
            <person name="Chatterji S."/>
            <person name="Chinwalla A."/>
            <person name="Civetta A."/>
            <person name="Clifton S.W."/>
            <person name="Comeron J.M."/>
            <person name="Costello J.C."/>
            <person name="Coyne J.A."/>
            <person name="Daub J."/>
            <person name="David R.G."/>
            <person name="Delcher A.L."/>
            <person name="Delehaunty K."/>
            <person name="Do C.B."/>
            <person name="Ebling H."/>
            <person name="Edwards K."/>
            <person name="Eickbush T."/>
            <person name="Evans J.D."/>
            <person name="Filipski A."/>
            <person name="Findeiss S."/>
            <person name="Freyhult E."/>
            <person name="Fulton L."/>
            <person name="Fulton R."/>
            <person name="Garcia A.C."/>
            <person name="Gardiner A."/>
            <person name="Garfield D.A."/>
            <person name="Garvin B.E."/>
            <person name="Gibson G."/>
            <person name="Gilbert D."/>
            <person name="Gnerre S."/>
            <person name="Godfrey J."/>
            <person name="Good R."/>
            <person name="Gotea V."/>
            <person name="Gravely B."/>
            <person name="Greenberg A.J."/>
            <person name="Griffiths-Jones S."/>
            <person name="Gross S."/>
            <person name="Guigo R."/>
            <person name="Gustafson E.A."/>
            <person name="Haerty W."/>
            <person name="Hahn M.W."/>
            <person name="Halligan D.L."/>
            <person name="Halpern A.L."/>
            <person name="Halter G.M."/>
            <person name="Han M.V."/>
            <person name="Heger A."/>
            <person name="Hillier L."/>
            <person name="Hinrichs A.S."/>
            <person name="Holmes I."/>
            <person name="Hoskins R.A."/>
            <person name="Hubisz M.J."/>
            <person name="Hultmark D."/>
            <person name="Huntley M.A."/>
            <person name="Jaffe D.B."/>
            <person name="Jagadeeshan S."/>
            <person name="Jeck W.R."/>
            <person name="Johnson J."/>
            <person name="Jones C.D."/>
            <person name="Jordan W.C."/>
            <person name="Karpen G.H."/>
            <person name="Kataoka E."/>
            <person name="Keightley P.D."/>
            <person name="Kheradpour P."/>
            <person name="Kirkness E.F."/>
            <person name="Koerich L.B."/>
            <person name="Kristiansen K."/>
            <person name="Kudrna D."/>
            <person name="Kulathinal R.J."/>
            <person name="Kumar S."/>
            <person name="Kwok R."/>
            <person name="Lander E."/>
            <person name="Langley C.H."/>
            <person name="Lapoint R."/>
            <person name="Lazzaro B.P."/>
            <person name="Lee S.J."/>
            <person name="Levesque L."/>
            <person name="Li R."/>
            <person name="Lin C.F."/>
            <person name="Lin M.F."/>
            <person name="Lindblad-Toh K."/>
            <person name="Llopart A."/>
            <person name="Long M."/>
            <person name="Low L."/>
            <person name="Lozovsky E."/>
            <person name="Lu J."/>
            <person name="Luo M."/>
            <person name="Machado C.A."/>
            <person name="Makalowski W."/>
            <person name="Marzo M."/>
            <person name="Matsuda M."/>
            <person name="Matzkin L."/>
            <person name="McAllister B."/>
            <person name="McBride C.S."/>
            <person name="McKernan B."/>
            <person name="McKernan K."/>
            <person name="Mendez-Lago M."/>
            <person name="Minx P."/>
            <person name="Mollenhauer M.U."/>
            <person name="Montooth K."/>
            <person name="Mount S.M."/>
            <person name="Mu X."/>
            <person name="Myers E."/>
            <person name="Negre B."/>
            <person name="Newfeld S."/>
            <person name="Nielsen R."/>
            <person name="Noor M.A."/>
            <person name="O'Grady P."/>
            <person name="Pachter L."/>
            <person name="Papaceit M."/>
            <person name="Parisi M.J."/>
            <person name="Parisi M."/>
            <person name="Parts L."/>
            <person name="Pedersen J.S."/>
            <person name="Pesole G."/>
            <person name="Phillippy A.M."/>
            <person name="Ponting C.P."/>
            <person name="Pop M."/>
            <person name="Porcelli D."/>
            <person name="Powell J.R."/>
            <person name="Prohaska S."/>
            <person name="Pruitt K."/>
            <person name="Puig M."/>
            <person name="Quesneville H."/>
            <person name="Ram K.R."/>
            <person name="Rand D."/>
            <person name="Rasmussen M.D."/>
            <person name="Reed L.K."/>
            <person name="Reenan R."/>
            <person name="Reily A."/>
            <person name="Remington K.A."/>
            <person name="Rieger T.T."/>
            <person name="Ritchie M.G."/>
            <person name="Robin C."/>
            <person name="Rogers Y.H."/>
            <person name="Rohde C."/>
            <person name="Rozas J."/>
            <person name="Rubenfield M.J."/>
            <person name="Ruiz A."/>
            <person name="Russo S."/>
            <person name="Salzberg S.L."/>
            <person name="Sanchez-Gracia A."/>
            <person name="Saranga D.J."/>
            <person name="Sato H."/>
            <person name="Schaeffer S.W."/>
            <person name="Schatz M.C."/>
            <person name="Schlenke T."/>
            <person name="Schwartz R."/>
            <person name="Segarra C."/>
            <person name="Singh R.S."/>
            <person name="Sirot L."/>
            <person name="Sirota M."/>
            <person name="Sisneros N.B."/>
            <person name="Smith C.D."/>
            <person name="Smith T.F."/>
            <person name="Spieth J."/>
            <person name="Stage D.E."/>
            <person name="Stark A."/>
            <person name="Stephan W."/>
            <person name="Strausberg R.L."/>
            <person name="Strempel S."/>
            <person name="Sturgill D."/>
            <person name="Sutton G."/>
            <person name="Sutton G.G."/>
            <person name="Tao W."/>
            <person name="Teichmann S."/>
            <person name="Tobari Y.N."/>
            <person name="Tomimura Y."/>
            <person name="Tsolas J.M."/>
            <person name="Valente V.L."/>
            <person name="Venter E."/>
            <person name="Venter J.C."/>
            <person name="Vicario S."/>
            <person name="Vieira F.G."/>
            <person name="Vilella A.J."/>
            <person name="Villasante A."/>
            <person name="Walenz B."/>
            <person name="Wang J."/>
            <person name="Wasserman M."/>
            <person name="Watts T."/>
            <person name="Wilson D."/>
            <person name="Wilson R.K."/>
            <person name="Wing R.A."/>
            <person name="Wolfner M.F."/>
            <person name="Wong A."/>
            <person name="Wong G.K."/>
            <person name="Wu C.I."/>
            <person name="Wu G."/>
            <person name="Yamamoto D."/>
            <person name="Yang H.P."/>
            <person name="Yang S.P."/>
            <person name="Yorke J.A."/>
            <person name="Yoshida K."/>
            <person name="Zdobnov E."/>
            <person name="Zhang P."/>
            <person name="Zhang Y."/>
            <person name="Zimin A.V."/>
            <person name="Baldwin J."/>
            <person name="Abdouelleil A."/>
            <person name="Abdulkadir J."/>
            <person name="Abebe A."/>
            <person name="Abera B."/>
            <person name="Abreu J."/>
            <person name="Acer S.C."/>
            <person name="Aftuck L."/>
            <person name="Alexander A."/>
            <person name="An P."/>
            <person name="Anderson E."/>
            <person name="Anderson S."/>
            <person name="Arachi H."/>
            <person name="Azer M."/>
            <person name="Bachantsang P."/>
            <person name="Barry A."/>
            <person name="Bayul T."/>
            <person name="Berlin A."/>
            <person name="Bessette D."/>
            <person name="Bloom T."/>
            <person name="Blye J."/>
            <person name="Boguslavskiy L."/>
            <person name="Bonnet C."/>
            <person name="Boukhgalter B."/>
            <person name="Bourzgui I."/>
            <person name="Brown A."/>
            <person name="Cahill P."/>
            <person name="Channer S."/>
            <person name="Cheshatsang Y."/>
            <person name="Chuda L."/>
            <person name="Citroen M."/>
            <person name="Collymore A."/>
            <person name="Cooke P."/>
            <person name="Costello M."/>
            <person name="D'Aco K."/>
            <person name="Daza R."/>
            <person name="De Haan G."/>
            <person name="DeGray S."/>
            <person name="DeMaso C."/>
            <person name="Dhargay N."/>
            <person name="Dooley K."/>
            <person name="Dooley E."/>
            <person name="Doricent M."/>
            <person name="Dorje P."/>
            <person name="Dorjee K."/>
            <person name="Dupes A."/>
            <person name="Elong R."/>
            <person name="Falk J."/>
            <person name="Farina A."/>
            <person name="Faro S."/>
            <person name="Ferguson D."/>
            <person name="Fisher S."/>
            <person name="Foley C.D."/>
            <person name="Franke A."/>
            <person name="Friedrich D."/>
            <person name="Gadbois L."/>
            <person name="Gearin G."/>
            <person name="Gearin C.R."/>
            <person name="Giannoukos G."/>
            <person name="Goode T."/>
            <person name="Graham J."/>
            <person name="Grandbois E."/>
            <person name="Grewal S."/>
            <person name="Gyaltsen K."/>
            <person name="Hafez N."/>
            <person name="Hagos B."/>
            <person name="Hall J."/>
            <person name="Henson C."/>
            <person name="Hollinger A."/>
            <person name="Honan T."/>
            <person name="Huard M.D."/>
            <person name="Hughes L."/>
            <person name="Hurhula B."/>
            <person name="Husby M.E."/>
            <person name="Kamat A."/>
            <person name="Kanga B."/>
            <person name="Kashin S."/>
            <person name="Khazanovich D."/>
            <person name="Kisner P."/>
            <person name="Lance K."/>
            <person name="Lara M."/>
            <person name="Lee W."/>
            <person name="Lennon N."/>
            <person name="Letendre F."/>
            <person name="LeVine R."/>
            <person name="Lipovsky A."/>
            <person name="Liu X."/>
            <person name="Liu J."/>
            <person name="Liu S."/>
            <person name="Lokyitsang T."/>
            <person name="Lokyitsang Y."/>
            <person name="Lubonja R."/>
            <person name="Lui A."/>
            <person name="MacDonald P."/>
            <person name="Magnisalis V."/>
            <person name="Maru K."/>
            <person name="Matthews C."/>
            <person name="McCusker W."/>
            <person name="McDonough S."/>
            <person name="Mehta T."/>
            <person name="Meldrim J."/>
            <person name="Meneus L."/>
            <person name="Mihai O."/>
            <person name="Mihalev A."/>
            <person name="Mihova T."/>
            <person name="Mittelman R."/>
            <person name="Mlenga V."/>
            <person name="Montmayeur A."/>
            <person name="Mulrain L."/>
            <person name="Navidi A."/>
            <person name="Naylor J."/>
            <person name="Negash T."/>
            <person name="Nguyen T."/>
            <person name="Nguyen N."/>
            <person name="Nicol R."/>
            <person name="Norbu C."/>
            <person name="Norbu N."/>
            <person name="Novod N."/>
            <person name="O'Neill B."/>
            <person name="Osman S."/>
            <person name="Markiewicz E."/>
            <person name="Oyono O.L."/>
            <person name="Patti C."/>
            <person name="Phunkhang P."/>
            <person name="Pierre F."/>
            <person name="Priest M."/>
            <person name="Raghuraman S."/>
            <person name="Rege F."/>
            <person name="Reyes R."/>
            <person name="Rise C."/>
            <person name="Rogov P."/>
            <person name="Ross K."/>
            <person name="Ryan E."/>
            <person name="Settipalli S."/>
            <person name="Shea T."/>
            <person name="Sherpa N."/>
            <person name="Shi L."/>
            <person name="Shih D."/>
            <person name="Sparrow T."/>
            <person name="Spaulding J."/>
            <person name="Stalker J."/>
            <person name="Stange-Thomann N."/>
            <person name="Stavropoulos S."/>
            <person name="Stone C."/>
            <person name="Strader C."/>
            <person name="Tesfaye S."/>
            <person name="Thomson T."/>
            <person name="Thoulutsang Y."/>
            <person name="Thoulutsang D."/>
            <person name="Topham K."/>
            <person name="Topping I."/>
            <person name="Tsamla T."/>
            <person name="Vassiliev H."/>
            <person name="Vo A."/>
            <person name="Wangchuk T."/>
            <person name="Wangdi T."/>
            <person name="Weiand M."/>
            <person name="Wilkinson J."/>
            <person name="Wilson A."/>
            <person name="Yadav S."/>
            <person name="Young G."/>
            <person name="Yu Q."/>
            <person name="Zembek L."/>
            <person name="Zhong D."/>
            <person name="Zimmer A."/>
            <person name="Zwirko Z."/>
            <person name="Jaffe D.B."/>
            <person name="Alvarez P."/>
            <person name="Brockman W."/>
            <person name="Butler J."/>
            <person name="Chin C."/>
            <person name="Gnerre S."/>
            <person name="Grabherr M."/>
            <person name="Kleber M."/>
            <person name="Mauceli E."/>
            <person name="MacCallum I."/>
        </authorList>
    </citation>
    <scope>NUCLEOTIDE SEQUENCE [LARGE SCALE GENOMIC DNA]</scope>
    <source>
        <strain evidence="4 5">TSC#14021-0224.01</strain>
    </source>
</reference>
<reference evidence="4 5" key="2">
    <citation type="journal article" date="2008" name="Bioinformatics">
        <title>Assembly reconciliation.</title>
        <authorList>
            <person name="Zimin A.V."/>
            <person name="Smith D.R."/>
            <person name="Sutton G."/>
            <person name="Yorke J.A."/>
        </authorList>
    </citation>
    <scope>NUCLEOTIDE SEQUENCE [LARGE SCALE GENOMIC DNA]</scope>
    <source>
        <strain evidence="4 5">TSC#14021-0224.01</strain>
    </source>
</reference>
<evidence type="ECO:0000313" key="4">
    <source>
        <dbReference type="EMBL" id="EDV57705.2"/>
    </source>
</evidence>
<evidence type="ECO:0000256" key="1">
    <source>
        <dbReference type="SAM" id="Coils"/>
    </source>
</evidence>
<dbReference type="OrthoDB" id="7867330at2759"/>
<name>B3N3P6_DROER</name>
<dbReference type="InterPro" id="IPR001304">
    <property type="entry name" value="C-type_lectin-like"/>
</dbReference>
<dbReference type="HOGENOM" id="CLU_049894_13_0_1"/>
<dbReference type="PROSITE" id="PS50041">
    <property type="entry name" value="C_TYPE_LECTIN_2"/>
    <property type="match status" value="1"/>
</dbReference>
<dbReference type="SUPFAM" id="SSF56436">
    <property type="entry name" value="C-type lectin-like"/>
    <property type="match status" value="1"/>
</dbReference>
<keyword evidence="5" id="KW-1185">Reference proteome</keyword>
<protein>
    <recommendedName>
        <fullName evidence="3">C-type lectin domain-containing protein</fullName>
    </recommendedName>
</protein>
<accession>B3N3P6</accession>
<dbReference type="Pfam" id="PF00059">
    <property type="entry name" value="Lectin_C"/>
    <property type="match status" value="1"/>
</dbReference>
<dbReference type="InterPro" id="IPR016187">
    <property type="entry name" value="CTDL_fold"/>
</dbReference>
<dbReference type="Proteomes" id="UP000008711">
    <property type="component" value="Unassembled WGS sequence"/>
</dbReference>
<feature type="coiled-coil region" evidence="1">
    <location>
        <begin position="71"/>
        <end position="123"/>
    </location>
</feature>
<dbReference type="AlphaFoldDB" id="B3N3P6"/>
<organism evidence="4 5">
    <name type="scientific">Drosophila erecta</name>
    <name type="common">Fruit fly</name>
    <dbReference type="NCBI Taxonomy" id="7220"/>
    <lineage>
        <taxon>Eukaryota</taxon>
        <taxon>Metazoa</taxon>
        <taxon>Ecdysozoa</taxon>
        <taxon>Arthropoda</taxon>
        <taxon>Hexapoda</taxon>
        <taxon>Insecta</taxon>
        <taxon>Pterygota</taxon>
        <taxon>Neoptera</taxon>
        <taxon>Endopterygota</taxon>
        <taxon>Diptera</taxon>
        <taxon>Brachycera</taxon>
        <taxon>Muscomorpha</taxon>
        <taxon>Ephydroidea</taxon>
        <taxon>Drosophilidae</taxon>
        <taxon>Drosophila</taxon>
        <taxon>Sophophora</taxon>
    </lineage>
</organism>
<evidence type="ECO:0000256" key="2">
    <source>
        <dbReference type="SAM" id="SignalP"/>
    </source>
</evidence>
<proteinExistence type="predicted"/>
<sequence>MFKLEHFIVYLFIAWNLGGSRAESTESTRSMCLLQDPPNQCGEFCLLVLQPLLDHIVKHQELWNTSEALRLNDTQAKLDRIQAQLAAQTLSLEDSTQKVPRDIKERMDRMENLQTTLQESLKKMPVELDERLARMEGQQKSIVAQLENHQKSFGDQLENQQKSIGDQLENHINLTKGHQAEMETLKNAVPINFEMRLTQIEAQQKIFQETLKNIPEDFQQRLQRLAAMEQHQKDELTKMETKQTAIQDTLSKIYTKVFWPQFERIGSRLFYINRKDAYDWNSAVQYCRDMGGYIATIKDQMELDAISARLGDKSFWLGINDRASIHNYVSMASGKKIVFLKWNKGEPNHANSDERCVELVRNKMNDDPCSKKKNVICQSDNEV</sequence>
<dbReference type="PANTHER" id="PTHR22803">
    <property type="entry name" value="MANNOSE, PHOSPHOLIPASE, LECTIN RECEPTOR RELATED"/>
    <property type="match status" value="1"/>
</dbReference>
<keyword evidence="2" id="KW-0732">Signal</keyword>
<dbReference type="SMART" id="SM00034">
    <property type="entry name" value="CLECT"/>
    <property type="match status" value="1"/>
</dbReference>
<evidence type="ECO:0000313" key="5">
    <source>
        <dbReference type="Proteomes" id="UP000008711"/>
    </source>
</evidence>
<feature type="domain" description="C-type lectin" evidence="3">
    <location>
        <begin position="265"/>
        <end position="378"/>
    </location>
</feature>
<dbReference type="InterPro" id="IPR016186">
    <property type="entry name" value="C-type_lectin-like/link_sf"/>
</dbReference>
<feature type="signal peptide" evidence="2">
    <location>
        <begin position="1"/>
        <end position="22"/>
    </location>
</feature>
<dbReference type="InterPro" id="IPR050111">
    <property type="entry name" value="C-type_lectin/snaclec_domain"/>
</dbReference>
<evidence type="ECO:0000259" key="3">
    <source>
        <dbReference type="PROSITE" id="PS50041"/>
    </source>
</evidence>
<gene>
    <name evidence="4" type="primary">Dere\GG24987</name>
    <name evidence="4" type="synonym">dere_GLEANR_9662</name>
    <name evidence="4" type="synonym">GG24987</name>
    <name evidence="4" type="ORF">Dere_GG24987</name>
</gene>
<dbReference type="Gene3D" id="3.10.100.10">
    <property type="entry name" value="Mannose-Binding Protein A, subunit A"/>
    <property type="match status" value="1"/>
</dbReference>